<dbReference type="EMBL" id="MAYM02002101">
    <property type="protein sequence ID" value="RLN05716.1"/>
    <property type="molecule type" value="Genomic_DNA"/>
</dbReference>
<reference evidence="2" key="1">
    <citation type="journal article" date="2015" name="Genom Data">
        <title>Genome sequences of six Phytophthora species associated with forests in New Zealand.</title>
        <authorList>
            <person name="Studholme D.J."/>
            <person name="McDougal R.L."/>
            <person name="Sambles C."/>
            <person name="Hansen E."/>
            <person name="Hardy G."/>
            <person name="Grant M."/>
            <person name="Ganley R.J."/>
            <person name="Williams N.M."/>
        </authorList>
    </citation>
    <scope>NUCLEOTIDE SEQUENCE</scope>
    <source>
        <strain evidence="2">NZFS 2646</strain>
        <strain evidence="3">NZFS 3630</strain>
    </source>
</reference>
<evidence type="ECO:0000313" key="5">
    <source>
        <dbReference type="EMBL" id="RLN82063.1"/>
    </source>
</evidence>
<dbReference type="AlphaFoldDB" id="A0A3R7NIV6"/>
<evidence type="ECO:0000256" key="1">
    <source>
        <dbReference type="SAM" id="MobiDB-lite"/>
    </source>
</evidence>
<evidence type="ECO:0000313" key="6">
    <source>
        <dbReference type="Proteomes" id="UP000285624"/>
    </source>
</evidence>
<sequence length="296" mass="33902">MMPALFTDELSIDTRILVERHLAESFGRHHSVSFDGSLQRPQHLQRNRHSMPKLLRLSSEYSPRLSSFGLNPGHEVIDTNVRFLGVTRVDKHCEFRLHVDTGREQYVLQKRYSQFRDLWHQLLIDGRTASVAGENRQGECRNGACHQLAHQLTTLKFPRRKLSFNLHRDDDVRIARERSAQLQHFVEVVLAVYHTAPKRQVRCCVNAQCRVLKVVRAFLNIKDTEYDMPDWKAASNGSSTSSDEVPILDTPPSTTSAPSPMHEPVDARKSPQTARTSAMCLDELYTIAEDTERLHV</sequence>
<gene>
    <name evidence="4" type="ORF">BBI17_003275</name>
    <name evidence="5" type="ORF">BBO99_00003176</name>
    <name evidence="2" type="ORF">JM16_000334</name>
    <name evidence="3" type="ORF">JM18_000250</name>
</gene>
<evidence type="ECO:0000313" key="3">
    <source>
        <dbReference type="EMBL" id="KAG2533454.1"/>
    </source>
</evidence>
<comment type="caution">
    <text evidence="5">The sequence shown here is derived from an EMBL/GenBank/DDBJ whole genome shotgun (WGS) entry which is preliminary data.</text>
</comment>
<dbReference type="Proteomes" id="UP000285883">
    <property type="component" value="Unassembled WGS sequence"/>
</dbReference>
<dbReference type="EMBL" id="MBDN02000061">
    <property type="protein sequence ID" value="RLN82063.1"/>
    <property type="molecule type" value="Genomic_DNA"/>
</dbReference>
<dbReference type="Proteomes" id="UP000285624">
    <property type="component" value="Unassembled WGS sequence"/>
</dbReference>
<dbReference type="InterPro" id="IPR036871">
    <property type="entry name" value="PX_dom_sf"/>
</dbReference>
<dbReference type="EMBL" id="JPWV03000004">
    <property type="protein sequence ID" value="KAG2532407.1"/>
    <property type="molecule type" value="Genomic_DNA"/>
</dbReference>
<name>A0A3R7NIV6_9STRA</name>
<dbReference type="Proteomes" id="UP000785171">
    <property type="component" value="Unassembled WGS sequence"/>
</dbReference>
<evidence type="ECO:0000313" key="2">
    <source>
        <dbReference type="EMBL" id="KAG2532407.1"/>
    </source>
</evidence>
<proteinExistence type="predicted"/>
<organism evidence="5 6">
    <name type="scientific">Phytophthora kernoviae</name>
    <dbReference type="NCBI Taxonomy" id="325452"/>
    <lineage>
        <taxon>Eukaryota</taxon>
        <taxon>Sar</taxon>
        <taxon>Stramenopiles</taxon>
        <taxon>Oomycota</taxon>
        <taxon>Peronosporomycetes</taxon>
        <taxon>Peronosporales</taxon>
        <taxon>Peronosporaceae</taxon>
        <taxon>Phytophthora</taxon>
    </lineage>
</organism>
<reference evidence="2" key="3">
    <citation type="submission" date="2020-06" db="EMBL/GenBank/DDBJ databases">
        <authorList>
            <person name="Studholme D.J."/>
        </authorList>
    </citation>
    <scope>NUCLEOTIDE SEQUENCE</scope>
    <source>
        <strain evidence="2">NZFS 2646</strain>
        <strain evidence="3">NZFS 3630</strain>
    </source>
</reference>
<dbReference type="GO" id="GO:0035091">
    <property type="term" value="F:phosphatidylinositol binding"/>
    <property type="evidence" value="ECO:0007669"/>
    <property type="project" value="InterPro"/>
</dbReference>
<feature type="compositionally biased region" description="Low complexity" evidence="1">
    <location>
        <begin position="250"/>
        <end position="260"/>
    </location>
</feature>
<dbReference type="Proteomes" id="UP000792063">
    <property type="component" value="Unassembled WGS sequence"/>
</dbReference>
<evidence type="ECO:0008006" key="8">
    <source>
        <dbReference type="Google" id="ProtNLM"/>
    </source>
</evidence>
<evidence type="ECO:0000313" key="4">
    <source>
        <dbReference type="EMBL" id="RLN05716.1"/>
    </source>
</evidence>
<evidence type="ECO:0000313" key="7">
    <source>
        <dbReference type="Proteomes" id="UP000285883"/>
    </source>
</evidence>
<dbReference type="SUPFAM" id="SSF64268">
    <property type="entry name" value="PX domain"/>
    <property type="match status" value="1"/>
</dbReference>
<accession>A0A3R7NIV6</accession>
<reference evidence="6 7" key="2">
    <citation type="submission" date="2018-07" db="EMBL/GenBank/DDBJ databases">
        <title>Genome sequencing of oomycete isolates from Chile give support for New Zealand origin for Phytophthora kernoviae and make available the first Nothophytophthora sp. genome.</title>
        <authorList>
            <person name="Studholme D.J."/>
            <person name="Sanfuentes E."/>
            <person name="Panda P."/>
            <person name="Hill R."/>
            <person name="Sambles C."/>
            <person name="Grant M."/>
            <person name="Williams N.M."/>
            <person name="Mcdougal R.L."/>
        </authorList>
    </citation>
    <scope>NUCLEOTIDE SEQUENCE [LARGE SCALE GENOMIC DNA]</scope>
    <source>
        <strain evidence="4">Chile2</strain>
        <strain evidence="5">Chile4</strain>
    </source>
</reference>
<dbReference type="EMBL" id="JPWU03000002">
    <property type="protein sequence ID" value="KAG2533454.1"/>
    <property type="molecule type" value="Genomic_DNA"/>
</dbReference>
<dbReference type="Gene3D" id="3.30.1520.10">
    <property type="entry name" value="Phox-like domain"/>
    <property type="match status" value="1"/>
</dbReference>
<protein>
    <recommendedName>
        <fullName evidence="8">PX domain-containing protein</fullName>
    </recommendedName>
</protein>
<keyword evidence="6" id="KW-1185">Reference proteome</keyword>
<feature type="region of interest" description="Disordered" evidence="1">
    <location>
        <begin position="229"/>
        <end position="273"/>
    </location>
</feature>